<dbReference type="Pfam" id="PF18765">
    <property type="entry name" value="Polbeta"/>
    <property type="match status" value="1"/>
</dbReference>
<protein>
    <recommendedName>
        <fullName evidence="1">Polymerase beta nucleotidyltransferase domain-containing protein</fullName>
    </recommendedName>
</protein>
<sequence length="184" mass="20985">MNENELKVLKKLLDRPGKEWTSKEVAEETDTSKPTAWRILKNYSDLGALSERQVGRSKTFKIEKRGFLEKLVSREDPVTLYLRDVAEEFAEEASDLEEVKKIILYGSVARNSANLESDVDVLVVVSGQVEDELYGIGSEISEREGCSIVLDVLTEEELDKMKRARDPFLKTLREEGKVLYERTP</sequence>
<dbReference type="InterPro" id="IPR036388">
    <property type="entry name" value="WH-like_DNA-bd_sf"/>
</dbReference>
<dbReference type="PANTHER" id="PTHR33933">
    <property type="entry name" value="NUCLEOTIDYLTRANSFERASE"/>
    <property type="match status" value="1"/>
</dbReference>
<evidence type="ECO:0000313" key="2">
    <source>
        <dbReference type="EMBL" id="KXA91730.1"/>
    </source>
</evidence>
<dbReference type="Gene3D" id="1.10.10.10">
    <property type="entry name" value="Winged helix-like DNA-binding domain superfamily/Winged helix DNA-binding domain"/>
    <property type="match status" value="1"/>
</dbReference>
<dbReference type="SUPFAM" id="SSF81301">
    <property type="entry name" value="Nucleotidyltransferase"/>
    <property type="match status" value="1"/>
</dbReference>
<evidence type="ECO:0000259" key="1">
    <source>
        <dbReference type="Pfam" id="PF18765"/>
    </source>
</evidence>
<dbReference type="EMBL" id="LHXJ01000001">
    <property type="protein sequence ID" value="KXA91730.1"/>
    <property type="molecule type" value="Genomic_DNA"/>
</dbReference>
<feature type="domain" description="Polymerase beta nucleotidyltransferase" evidence="1">
    <location>
        <begin position="91"/>
        <end position="182"/>
    </location>
</feature>
<reference evidence="2 3" key="1">
    <citation type="journal article" date="2016" name="Sci. Rep.">
        <title>Metabolic traits of an uncultured archaeal lineage -MSBL1- from brine pools of the Red Sea.</title>
        <authorList>
            <person name="Mwirichia R."/>
            <person name="Alam I."/>
            <person name="Rashid M."/>
            <person name="Vinu M."/>
            <person name="Ba-Alawi W."/>
            <person name="Anthony Kamau A."/>
            <person name="Kamanda Ngugi D."/>
            <person name="Goker M."/>
            <person name="Klenk H.P."/>
            <person name="Bajic V."/>
            <person name="Stingl U."/>
        </authorList>
    </citation>
    <scope>NUCLEOTIDE SEQUENCE [LARGE SCALE GENOMIC DNA]</scope>
    <source>
        <strain evidence="2">SCGC-AAA259A05</strain>
    </source>
</reference>
<dbReference type="InterPro" id="IPR052548">
    <property type="entry name" value="Type_VII_TA_antitoxin"/>
</dbReference>
<evidence type="ECO:0000313" key="3">
    <source>
        <dbReference type="Proteomes" id="UP000070163"/>
    </source>
</evidence>
<dbReference type="InterPro" id="IPR041633">
    <property type="entry name" value="Polbeta"/>
</dbReference>
<keyword evidence="3" id="KW-1185">Reference proteome</keyword>
<comment type="caution">
    <text evidence="2">The sequence shown here is derived from an EMBL/GenBank/DDBJ whole genome shotgun (WGS) entry which is preliminary data.</text>
</comment>
<dbReference type="PANTHER" id="PTHR33933:SF1">
    <property type="entry name" value="PROTEIN ADENYLYLTRANSFERASE MNTA-RELATED"/>
    <property type="match status" value="1"/>
</dbReference>
<gene>
    <name evidence="2" type="ORF">AKJ57_00130</name>
</gene>
<dbReference type="SUPFAM" id="SSF46785">
    <property type="entry name" value="Winged helix' DNA-binding domain"/>
    <property type="match status" value="1"/>
</dbReference>
<proteinExistence type="predicted"/>
<dbReference type="InterPro" id="IPR043519">
    <property type="entry name" value="NT_sf"/>
</dbReference>
<dbReference type="InterPro" id="IPR036390">
    <property type="entry name" value="WH_DNA-bd_sf"/>
</dbReference>
<dbReference type="AlphaFoldDB" id="A0A133UC57"/>
<name>A0A133UC57_9EURY</name>
<dbReference type="Gene3D" id="3.30.460.10">
    <property type="entry name" value="Beta Polymerase, domain 2"/>
    <property type="match status" value="1"/>
</dbReference>
<dbReference type="Proteomes" id="UP000070163">
    <property type="component" value="Unassembled WGS sequence"/>
</dbReference>
<accession>A0A133UC57</accession>
<organism evidence="2 3">
    <name type="scientific">candidate division MSBL1 archaeon SCGC-AAA259A05</name>
    <dbReference type="NCBI Taxonomy" id="1698259"/>
    <lineage>
        <taxon>Archaea</taxon>
        <taxon>Methanobacteriati</taxon>
        <taxon>Methanobacteriota</taxon>
        <taxon>candidate division MSBL1</taxon>
    </lineage>
</organism>